<dbReference type="WBParaSite" id="OFLC_0001360801-mRNA-1">
    <property type="protein sequence ID" value="OFLC_0001360801-mRNA-1"/>
    <property type="gene ID" value="OFLC_0001360801"/>
</dbReference>
<dbReference type="AlphaFoldDB" id="A0A183I1J5"/>
<reference evidence="1 2" key="2">
    <citation type="submission" date="2018-11" db="EMBL/GenBank/DDBJ databases">
        <authorList>
            <consortium name="Pathogen Informatics"/>
        </authorList>
    </citation>
    <scope>NUCLEOTIDE SEQUENCE [LARGE SCALE GENOMIC DNA]</scope>
</reference>
<dbReference type="EMBL" id="UZAJ01040290">
    <property type="protein sequence ID" value="VDP14196.1"/>
    <property type="molecule type" value="Genomic_DNA"/>
</dbReference>
<proteinExistence type="predicted"/>
<protein>
    <submittedName>
        <fullName evidence="3">Protein kinase domain-containing protein</fullName>
    </submittedName>
</protein>
<gene>
    <name evidence="1" type="ORF">OFLC_LOCUS13607</name>
</gene>
<reference evidence="3" key="1">
    <citation type="submission" date="2016-06" db="UniProtKB">
        <authorList>
            <consortium name="WormBaseParasite"/>
        </authorList>
    </citation>
    <scope>IDENTIFICATION</scope>
</reference>
<sequence>MHIEEVLIEFKFLKEAGIKVIHDRLNFAKLVLRSVDFVCGGFRMVEMASMRKGGEDGLILDRPDLLEFCFFISGQS</sequence>
<evidence type="ECO:0000313" key="1">
    <source>
        <dbReference type="EMBL" id="VDP14196.1"/>
    </source>
</evidence>
<evidence type="ECO:0000313" key="2">
    <source>
        <dbReference type="Proteomes" id="UP000267606"/>
    </source>
</evidence>
<evidence type="ECO:0000313" key="3">
    <source>
        <dbReference type="WBParaSite" id="OFLC_0001360801-mRNA-1"/>
    </source>
</evidence>
<accession>A0A183I1J5</accession>
<dbReference type="Proteomes" id="UP000267606">
    <property type="component" value="Unassembled WGS sequence"/>
</dbReference>
<keyword evidence="2" id="KW-1185">Reference proteome</keyword>
<name>A0A183I1J5_9BILA</name>
<organism evidence="3">
    <name type="scientific">Onchocerca flexuosa</name>
    <dbReference type="NCBI Taxonomy" id="387005"/>
    <lineage>
        <taxon>Eukaryota</taxon>
        <taxon>Metazoa</taxon>
        <taxon>Ecdysozoa</taxon>
        <taxon>Nematoda</taxon>
        <taxon>Chromadorea</taxon>
        <taxon>Rhabditida</taxon>
        <taxon>Spirurina</taxon>
        <taxon>Spiruromorpha</taxon>
        <taxon>Filarioidea</taxon>
        <taxon>Onchocercidae</taxon>
        <taxon>Onchocerca</taxon>
    </lineage>
</organism>